<accession>A0A6C0E1Z6</accession>
<dbReference type="AlphaFoldDB" id="A0A6C0E1Z6"/>
<dbReference type="Gene3D" id="3.30.470.30">
    <property type="entry name" value="DNA ligase/mRNA capping enzyme"/>
    <property type="match status" value="1"/>
</dbReference>
<evidence type="ECO:0000313" key="1">
    <source>
        <dbReference type="EMBL" id="QHT23064.1"/>
    </source>
</evidence>
<dbReference type="EMBL" id="MN739723">
    <property type="protein sequence ID" value="QHT23064.1"/>
    <property type="molecule type" value="Genomic_DNA"/>
</dbReference>
<protein>
    <recommendedName>
        <fullName evidence="2">mRNA capping enzyme adenylation domain-containing protein</fullName>
    </recommendedName>
</protein>
<evidence type="ECO:0008006" key="2">
    <source>
        <dbReference type="Google" id="ProtNLM"/>
    </source>
</evidence>
<reference evidence="1" key="1">
    <citation type="journal article" date="2020" name="Nature">
        <title>Giant virus diversity and host interactions through global metagenomics.</title>
        <authorList>
            <person name="Schulz F."/>
            <person name="Roux S."/>
            <person name="Paez-Espino D."/>
            <person name="Jungbluth S."/>
            <person name="Walsh D.A."/>
            <person name="Denef V.J."/>
            <person name="McMahon K.D."/>
            <person name="Konstantinidis K.T."/>
            <person name="Eloe-Fadrosh E.A."/>
            <person name="Kyrpides N.C."/>
            <person name="Woyke T."/>
        </authorList>
    </citation>
    <scope>NUCLEOTIDE SEQUENCE</scope>
    <source>
        <strain evidence="1">GVMAG-M-3300023179-114</strain>
    </source>
</reference>
<name>A0A6C0E1Z6_9ZZZZ</name>
<sequence length="338" mass="40080">MLREEEIRDILKDFPNIELSYETLLHKKVYDADMIMAIPDGHKYFVWFTTYKKDNVCFLLQLGETNQPINKKHIVHVRICRQPFPNKLHYGTILYGTMFKHNNLSCFAIENVYSWQGNLLPCQTLFSKKLEYMRELLKSITTISQKQKHLLFGIPLFVKGGTQFTKLLSDIETLPYKIKTLQFRYLYGDKSSQVLFMNYFKPGTSYKQTKPTPKNRNEMMFKIVPDIQNDIYHLYQPSYRNGQEIFEYYDIAFIPDYKTSVMMNSLFRNIKENTNLDALEESDDEEEFENENSDKFVDLNKSFVMKCVFNAKFKRWVPIHLVLPQLCSTSHTFTPLDI</sequence>
<organism evidence="1">
    <name type="scientific">viral metagenome</name>
    <dbReference type="NCBI Taxonomy" id="1070528"/>
    <lineage>
        <taxon>unclassified sequences</taxon>
        <taxon>metagenomes</taxon>
        <taxon>organismal metagenomes</taxon>
    </lineage>
</organism>
<proteinExistence type="predicted"/>